<dbReference type="GO" id="GO:0008289">
    <property type="term" value="F:lipid binding"/>
    <property type="evidence" value="ECO:0007669"/>
    <property type="project" value="UniProtKB-KW"/>
</dbReference>
<evidence type="ECO:0000256" key="11">
    <source>
        <dbReference type="ARBA" id="ARBA00023310"/>
    </source>
</evidence>
<keyword evidence="15" id="KW-1185">Reference proteome</keyword>
<evidence type="ECO:0000256" key="1">
    <source>
        <dbReference type="ARBA" id="ARBA00004141"/>
    </source>
</evidence>
<sequence length="103" mass="10704">MFTEVLTNFFLNFGGNWITLLPMFAEGNIEKGLKYLGAGIAGVGVFGASLGQGILGYGACMAIGRNPEVAPKITTTMIIVAGISESGSIYALVVALLLIYAVN</sequence>
<keyword evidence="3 12" id="KW-0813">Transport</keyword>
<dbReference type="KEGG" id="sapi:SAPIS_v1c00490"/>
<comment type="function">
    <text evidence="12">F(1)F(0) ATP synthase produces ATP from ADP in the presence of a proton or sodium gradient. F-type ATPases consist of two structural domains, F(1) containing the extramembraneous catalytic core and F(0) containing the membrane proton channel, linked together by a central stalk and a peripheral stalk. During catalysis, ATP synthesis in the catalytic domain of F(1) is coupled via a rotary mechanism of the central stalk subunits to proton translocation.</text>
</comment>
<keyword evidence="12" id="KW-1003">Cell membrane</keyword>
<evidence type="ECO:0000259" key="13">
    <source>
        <dbReference type="Pfam" id="PF00137"/>
    </source>
</evidence>
<gene>
    <name evidence="12 14" type="primary">atpE</name>
    <name evidence="14" type="ORF">SAPIS_v1c00490</name>
</gene>
<reference evidence="14 15" key="1">
    <citation type="journal article" date="2014" name="Genome Announc.">
        <title>Complete Genome Sequence of Spiroplasma apis B31T (ATCC 33834), a Bacterium Associated with May Disease of Honeybees (Apis mellifera).</title>
        <authorList>
            <person name="Ku C."/>
            <person name="Lo W.S."/>
            <person name="Chen L.L."/>
            <person name="Kuo C.H."/>
        </authorList>
    </citation>
    <scope>NUCLEOTIDE SEQUENCE [LARGE SCALE GENOMIC DNA]</scope>
    <source>
        <strain evidence="14">B31</strain>
    </source>
</reference>
<feature type="domain" description="V-ATPase proteolipid subunit C-like" evidence="13">
    <location>
        <begin position="36"/>
        <end position="98"/>
    </location>
</feature>
<dbReference type="CDD" id="cd18121">
    <property type="entry name" value="ATP-synt_Fo_c"/>
    <property type="match status" value="1"/>
</dbReference>
<feature type="transmembrane region" description="Helical" evidence="12">
    <location>
        <begin position="77"/>
        <end position="102"/>
    </location>
</feature>
<keyword evidence="6 12" id="KW-0375">Hydrogen ion transport</keyword>
<dbReference type="PROSITE" id="PS00605">
    <property type="entry name" value="ATPASE_C"/>
    <property type="match status" value="1"/>
</dbReference>
<dbReference type="Gene3D" id="1.20.120.610">
    <property type="entry name" value="lithium bound rotor ring of v- atpase"/>
    <property type="match status" value="1"/>
</dbReference>
<keyword evidence="7 12" id="KW-1133">Transmembrane helix</keyword>
<keyword evidence="5 12" id="KW-0812">Transmembrane</keyword>
<evidence type="ECO:0000256" key="3">
    <source>
        <dbReference type="ARBA" id="ARBA00022448"/>
    </source>
</evidence>
<dbReference type="STRING" id="1276258.SAPIS_v1c00490"/>
<name>V5RIG0_SPIAP</name>
<comment type="similarity">
    <text evidence="2 12">Belongs to the ATPase C chain family.</text>
</comment>
<keyword evidence="9 12" id="KW-0446">Lipid-binding</keyword>
<dbReference type="InterPro" id="IPR005953">
    <property type="entry name" value="ATP_synth_csu_bac/chlpt"/>
</dbReference>
<comment type="caution">
    <text evidence="12">Lacks conserved residue(s) required for the propagation of feature annotation.</text>
</comment>
<evidence type="ECO:0000256" key="5">
    <source>
        <dbReference type="ARBA" id="ARBA00022692"/>
    </source>
</evidence>
<evidence type="ECO:0000313" key="14">
    <source>
        <dbReference type="EMBL" id="AHB35896.1"/>
    </source>
</evidence>
<comment type="function">
    <text evidence="12">Key component of the F(0) channel; it plays a direct role in translocation across the membrane. A homomeric c-ring of between 10-14 subunits forms the central stalk rotor element with the F(1) delta and epsilon subunits.</text>
</comment>
<accession>V5RIG0</accession>
<dbReference type="HAMAP" id="MF_01396">
    <property type="entry name" value="ATP_synth_c_bact"/>
    <property type="match status" value="1"/>
</dbReference>
<dbReference type="GO" id="GO:0033177">
    <property type="term" value="C:proton-transporting two-sector ATPase complex, proton-transporting domain"/>
    <property type="evidence" value="ECO:0007669"/>
    <property type="project" value="InterPro"/>
</dbReference>
<dbReference type="GO" id="GO:0045259">
    <property type="term" value="C:proton-transporting ATP synthase complex"/>
    <property type="evidence" value="ECO:0007669"/>
    <property type="project" value="UniProtKB-KW"/>
</dbReference>
<dbReference type="GO" id="GO:0046933">
    <property type="term" value="F:proton-transporting ATP synthase activity, rotational mechanism"/>
    <property type="evidence" value="ECO:0007669"/>
    <property type="project" value="UniProtKB-UniRule"/>
</dbReference>
<keyword evidence="11 12" id="KW-0066">ATP synthesis</keyword>
<evidence type="ECO:0000256" key="10">
    <source>
        <dbReference type="ARBA" id="ARBA00023136"/>
    </source>
</evidence>
<dbReference type="NCBIfam" id="TIGR01260">
    <property type="entry name" value="ATP_synt_c"/>
    <property type="match status" value="1"/>
</dbReference>
<dbReference type="InterPro" id="IPR035921">
    <property type="entry name" value="F/V-ATP_Csub_sf"/>
</dbReference>
<keyword evidence="8 12" id="KW-0406">Ion transport</keyword>
<feature type="transmembrane region" description="Helical" evidence="12">
    <location>
        <begin position="36"/>
        <end position="57"/>
    </location>
</feature>
<feature type="transmembrane region" description="Helical" evidence="12">
    <location>
        <begin position="6"/>
        <end position="24"/>
    </location>
</feature>
<evidence type="ECO:0000256" key="4">
    <source>
        <dbReference type="ARBA" id="ARBA00022547"/>
    </source>
</evidence>
<keyword evidence="4 12" id="KW-0138">CF(0)</keyword>
<dbReference type="InterPro" id="IPR020537">
    <property type="entry name" value="ATP_synth_F0_csu_DDCD_BS"/>
</dbReference>
<dbReference type="OrthoDB" id="9810379at2"/>
<protein>
    <recommendedName>
        <fullName evidence="12">ATP synthase subunit c</fullName>
    </recommendedName>
    <alternativeName>
        <fullName evidence="12">ATP synthase F(0) sector subunit c</fullName>
    </alternativeName>
    <alternativeName>
        <fullName evidence="12">F-type ATPase subunit c</fullName>
        <shortName evidence="12">F-ATPase subunit c</shortName>
    </alternativeName>
    <alternativeName>
        <fullName evidence="12">Lipid-binding protein</fullName>
    </alternativeName>
</protein>
<evidence type="ECO:0000256" key="12">
    <source>
        <dbReference type="HAMAP-Rule" id="MF_01396"/>
    </source>
</evidence>
<dbReference type="InterPro" id="IPR002379">
    <property type="entry name" value="ATPase_proteolipid_c-like_dom"/>
</dbReference>
<evidence type="ECO:0000256" key="9">
    <source>
        <dbReference type="ARBA" id="ARBA00023121"/>
    </source>
</evidence>
<dbReference type="EMBL" id="CP006682">
    <property type="protein sequence ID" value="AHB35896.1"/>
    <property type="molecule type" value="Genomic_DNA"/>
</dbReference>
<dbReference type="AlphaFoldDB" id="V5RIG0"/>
<comment type="subcellular location">
    <subcellularLocation>
        <location evidence="12">Cell membrane</location>
        <topology evidence="12">Multi-pass membrane protein</topology>
    </subcellularLocation>
    <subcellularLocation>
        <location evidence="1">Membrane</location>
        <topology evidence="1">Multi-pass membrane protein</topology>
    </subcellularLocation>
</comment>
<feature type="site" description="Reversibly protonated during proton transport" evidence="12">
    <location>
        <position position="85"/>
    </location>
</feature>
<evidence type="ECO:0000256" key="6">
    <source>
        <dbReference type="ARBA" id="ARBA00022781"/>
    </source>
</evidence>
<dbReference type="Proteomes" id="UP000018550">
    <property type="component" value="Chromosome"/>
</dbReference>
<dbReference type="PATRIC" id="fig|1276258.3.peg.47"/>
<keyword evidence="10 12" id="KW-0472">Membrane</keyword>
<dbReference type="PRINTS" id="PR00124">
    <property type="entry name" value="ATPASEC"/>
</dbReference>
<dbReference type="InterPro" id="IPR000454">
    <property type="entry name" value="ATP_synth_F0_csu"/>
</dbReference>
<proteinExistence type="inferred from homology"/>
<evidence type="ECO:0000256" key="8">
    <source>
        <dbReference type="ARBA" id="ARBA00023065"/>
    </source>
</evidence>
<dbReference type="SUPFAM" id="SSF81333">
    <property type="entry name" value="F1F0 ATP synthase subunit C"/>
    <property type="match status" value="1"/>
</dbReference>
<dbReference type="GO" id="GO:0005886">
    <property type="term" value="C:plasma membrane"/>
    <property type="evidence" value="ECO:0007669"/>
    <property type="project" value="UniProtKB-SubCell"/>
</dbReference>
<dbReference type="Pfam" id="PF00137">
    <property type="entry name" value="ATP-synt_C"/>
    <property type="match status" value="1"/>
</dbReference>
<organism evidence="14 15">
    <name type="scientific">Spiroplasma apis B31</name>
    <dbReference type="NCBI Taxonomy" id="1276258"/>
    <lineage>
        <taxon>Bacteria</taxon>
        <taxon>Bacillati</taxon>
        <taxon>Mycoplasmatota</taxon>
        <taxon>Mollicutes</taxon>
        <taxon>Entomoplasmatales</taxon>
        <taxon>Spiroplasmataceae</taxon>
        <taxon>Spiroplasma</taxon>
    </lineage>
</organism>
<evidence type="ECO:0000313" key="15">
    <source>
        <dbReference type="Proteomes" id="UP000018550"/>
    </source>
</evidence>
<dbReference type="eggNOG" id="COG0636">
    <property type="taxonomic scope" value="Bacteria"/>
</dbReference>
<evidence type="ECO:0000256" key="2">
    <source>
        <dbReference type="ARBA" id="ARBA00006704"/>
    </source>
</evidence>
<dbReference type="HOGENOM" id="CLU_148047_2_2_14"/>
<evidence type="ECO:0000256" key="7">
    <source>
        <dbReference type="ARBA" id="ARBA00022989"/>
    </source>
</evidence>